<name>A0ABD5C801_9BURK</name>
<dbReference type="SUPFAM" id="SSF69635">
    <property type="entry name" value="Type III secretory system chaperone-like"/>
    <property type="match status" value="1"/>
</dbReference>
<comment type="caution">
    <text evidence="1">The sequence shown here is derived from an EMBL/GenBank/DDBJ whole genome shotgun (WGS) entry which is preliminary data.</text>
</comment>
<organism evidence="1 2">
    <name type="scientific">Paraburkholderia graminis</name>
    <dbReference type="NCBI Taxonomy" id="60548"/>
    <lineage>
        <taxon>Bacteria</taxon>
        <taxon>Pseudomonadati</taxon>
        <taxon>Pseudomonadota</taxon>
        <taxon>Betaproteobacteria</taxon>
        <taxon>Burkholderiales</taxon>
        <taxon>Burkholderiaceae</taxon>
        <taxon>Paraburkholderia</taxon>
    </lineage>
</organism>
<evidence type="ECO:0000313" key="1">
    <source>
        <dbReference type="EMBL" id="MDR6201321.1"/>
    </source>
</evidence>
<dbReference type="RefSeq" id="WP_310029469.1">
    <property type="nucleotide sequence ID" value="NZ_JAVIZN010000001.1"/>
</dbReference>
<reference evidence="1 2" key="1">
    <citation type="submission" date="2023-08" db="EMBL/GenBank/DDBJ databases">
        <title>Genome sequencing of plant associated microbes to promote plant fitness in Sorghum bicolor and Oryza sativa.</title>
        <authorList>
            <person name="Coleman-Derr D."/>
        </authorList>
    </citation>
    <scope>NUCLEOTIDE SEQUENCE [LARGE SCALE GENOMIC DNA]</scope>
    <source>
        <strain evidence="1 2">SLBN-33</strain>
    </source>
</reference>
<evidence type="ECO:0000313" key="2">
    <source>
        <dbReference type="Proteomes" id="UP001245184"/>
    </source>
</evidence>
<protein>
    <recommendedName>
        <fullName evidence="3">Tir chaperone family protein</fullName>
    </recommendedName>
</protein>
<dbReference type="Gene3D" id="3.30.1460.10">
    <property type="match status" value="1"/>
</dbReference>
<dbReference type="Proteomes" id="UP001245184">
    <property type="component" value="Unassembled WGS sequence"/>
</dbReference>
<evidence type="ECO:0008006" key="3">
    <source>
        <dbReference type="Google" id="ProtNLM"/>
    </source>
</evidence>
<dbReference type="InterPro" id="IPR010261">
    <property type="entry name" value="Tir_chaperone"/>
</dbReference>
<proteinExistence type="predicted"/>
<dbReference type="Pfam" id="PF05932">
    <property type="entry name" value="CesT"/>
    <property type="match status" value="1"/>
</dbReference>
<gene>
    <name evidence="1" type="ORF">QF025_000041</name>
</gene>
<dbReference type="AlphaFoldDB" id="A0ABD5C801"/>
<accession>A0ABD5C801</accession>
<dbReference type="CDD" id="cd17019">
    <property type="entry name" value="T3SC_IA_ShcA-like"/>
    <property type="match status" value="1"/>
</dbReference>
<sequence>MSASMQHQDGFDRLLGQFGAAVGIPDLGFDNDGLCHIRIDEDLPITFRRDDEQHRLSTIGLLAEALPQFDHVLMQDILSLNIGPLRGIAPAIGVEPASGTVVLYQNVPLNQLDAQRFQDMLGDFIEMQKAWMGRLGELAKPAADEKFLAGVR</sequence>
<dbReference type="EMBL" id="JAVIZN010000001">
    <property type="protein sequence ID" value="MDR6201321.1"/>
    <property type="molecule type" value="Genomic_DNA"/>
</dbReference>